<dbReference type="RefSeq" id="WP_347721584.1">
    <property type="nucleotide sequence ID" value="NZ_CP104395.1"/>
</dbReference>
<organism evidence="2 3">
    <name type="scientific">Candidatus Nanohalococcus occultus</name>
    <dbReference type="NCBI Taxonomy" id="2978047"/>
    <lineage>
        <taxon>Archaea</taxon>
        <taxon>Candidatus Nanohalarchaeota</taxon>
        <taxon>Candidatus Nanohalarchaeota incertae sedis</taxon>
        <taxon>Candidatus Nanohalococcus</taxon>
    </lineage>
</organism>
<sequence>MTLNKEEMKDRFGLKHLTTNQEVAVSFTLFTVGFVYLVSVTYPLIQQHILPSMVGIVSITVGYLFLMESVRELEEKDHFLSRKLEDSSEN</sequence>
<keyword evidence="1" id="KW-1133">Transmembrane helix</keyword>
<evidence type="ECO:0008006" key="4">
    <source>
        <dbReference type="Google" id="ProtNLM"/>
    </source>
</evidence>
<dbReference type="Proteomes" id="UP001218034">
    <property type="component" value="Chromosome"/>
</dbReference>
<accession>A0ABY8CEY5</accession>
<dbReference type="EMBL" id="CP104395">
    <property type="protein sequence ID" value="WEL19752.1"/>
    <property type="molecule type" value="Genomic_DNA"/>
</dbReference>
<reference evidence="2 3" key="1">
    <citation type="submission" date="2022-09" db="EMBL/GenBank/DDBJ databases">
        <title>Xylan utilization by haloarchaea-nanohaloarchaea associations.</title>
        <authorList>
            <person name="Yakimov M."/>
        </authorList>
    </citation>
    <scope>NUCLEOTIDE SEQUENCE [LARGE SCALE GENOMIC DNA]</scope>
    <source>
        <strain evidence="2 3">SVXNc</strain>
    </source>
</reference>
<evidence type="ECO:0000313" key="3">
    <source>
        <dbReference type="Proteomes" id="UP001218034"/>
    </source>
</evidence>
<protein>
    <recommendedName>
        <fullName evidence="4">YrhC-like protein</fullName>
    </recommendedName>
</protein>
<evidence type="ECO:0000256" key="1">
    <source>
        <dbReference type="SAM" id="Phobius"/>
    </source>
</evidence>
<feature type="transmembrane region" description="Helical" evidence="1">
    <location>
        <begin position="21"/>
        <end position="42"/>
    </location>
</feature>
<keyword evidence="1" id="KW-0812">Transmembrane</keyword>
<gene>
    <name evidence="2" type="ORF">SVXNc_0740</name>
</gene>
<keyword evidence="3" id="KW-1185">Reference proteome</keyword>
<keyword evidence="1" id="KW-0472">Membrane</keyword>
<dbReference type="GeneID" id="90590177"/>
<name>A0ABY8CEY5_9ARCH</name>
<evidence type="ECO:0000313" key="2">
    <source>
        <dbReference type="EMBL" id="WEL19752.1"/>
    </source>
</evidence>
<proteinExistence type="predicted"/>
<feature type="transmembrane region" description="Helical" evidence="1">
    <location>
        <begin position="48"/>
        <end position="66"/>
    </location>
</feature>